<organism evidence="1 2">
    <name type="scientific">Bradyrhizobium stylosanthis</name>
    <dbReference type="NCBI Taxonomy" id="1803665"/>
    <lineage>
        <taxon>Bacteria</taxon>
        <taxon>Pseudomonadati</taxon>
        <taxon>Pseudomonadota</taxon>
        <taxon>Alphaproteobacteria</taxon>
        <taxon>Hyphomicrobiales</taxon>
        <taxon>Nitrobacteraceae</taxon>
        <taxon>Bradyrhizobium</taxon>
    </lineage>
</organism>
<keyword evidence="2" id="KW-1185">Reference proteome</keyword>
<dbReference type="Proteomes" id="UP000319949">
    <property type="component" value="Unassembled WGS sequence"/>
</dbReference>
<reference evidence="1 2" key="1">
    <citation type="submission" date="2019-06" db="EMBL/GenBank/DDBJ databases">
        <title>Genomic Encyclopedia of Type Strains, Phase IV (KMG-V): Genome sequencing to study the core and pangenomes of soil and plant-associated prokaryotes.</title>
        <authorList>
            <person name="Whitman W."/>
        </authorList>
    </citation>
    <scope>NUCLEOTIDE SEQUENCE [LARGE SCALE GENOMIC DNA]</scope>
    <source>
        <strain evidence="1 2">BR 510</strain>
    </source>
</reference>
<evidence type="ECO:0000313" key="2">
    <source>
        <dbReference type="Proteomes" id="UP000319949"/>
    </source>
</evidence>
<dbReference type="AlphaFoldDB" id="A0A560CXG4"/>
<dbReference type="EMBL" id="VITK01000019">
    <property type="protein sequence ID" value="TWA89547.1"/>
    <property type="molecule type" value="Genomic_DNA"/>
</dbReference>
<dbReference type="RefSeq" id="WP_145670132.1">
    <property type="nucleotide sequence ID" value="NZ_VITK01000019.1"/>
</dbReference>
<comment type="caution">
    <text evidence="1">The sequence shown here is derived from an EMBL/GenBank/DDBJ whole genome shotgun (WGS) entry which is preliminary data.</text>
</comment>
<accession>A0A560CXG4</accession>
<gene>
    <name evidence="1" type="ORF">FBZ96_11915</name>
</gene>
<protein>
    <submittedName>
        <fullName evidence="1">Uncharacterized protein</fullName>
    </submittedName>
</protein>
<proteinExistence type="predicted"/>
<sequence>MPLVPLVKLTDIQAAAEELKNLRSEISSVKSSRKQSIELVVDPDYLEIRTSLPRQIVLNAMAEGEKAIVAKLATFGVEVD</sequence>
<name>A0A560CXG4_9BRAD</name>
<evidence type="ECO:0000313" key="1">
    <source>
        <dbReference type="EMBL" id="TWA89547.1"/>
    </source>
</evidence>